<dbReference type="PANTHER" id="PTHR43806">
    <property type="entry name" value="PEPTIDASE S8"/>
    <property type="match status" value="1"/>
</dbReference>
<name>A0ABD5MHU6_9EURY</name>
<evidence type="ECO:0000259" key="7">
    <source>
        <dbReference type="Pfam" id="PF00082"/>
    </source>
</evidence>
<proteinExistence type="inferred from homology"/>
<protein>
    <submittedName>
        <fullName evidence="8">S8 family serine peptidase</fullName>
    </submittedName>
</protein>
<dbReference type="PROSITE" id="PS51318">
    <property type="entry name" value="TAT"/>
    <property type="match status" value="1"/>
</dbReference>
<sequence length="459" mass="45914">MTDGRDDEGFRISRRRALAVGGAAALSLASARRLPRFDAAGDPSDDGGGRGGSDVDDEPIARIHDAGVAGAGVDVAVLDPTGFDPTHDVLADAVADIRQFGPDRAVVDRTTHGTAAAAAVARLAPDAALSLASFREQSAFVDAVEWCRERGTDVILAPVAAHGAVARPGTDVYRAVRRAIGAGSTVVAPTGNAALGHWRGPLAAVAADGDADPTRLGVRPLSADGAGAGSVRGRFVAWLVADAEVRTDLTLALLRAVDDGERWNLVAVSQPAASRAGQRLVADLDDGTYALVVRPAAAARSTGGARTGRIEVTTPTHALSPARPLGSIAVPASVPGVVGVGVTDGDSPAAVADSPTATTADAVAPYSGRGPTREGGTGVDVVAPPRPWIADGSPGTSAAAARTAGVVALLRGAAPSLSPADVVTALRASAGDVGRPGTDLASGWGRLDAVAAVQRARSR</sequence>
<dbReference type="Proteomes" id="UP001570511">
    <property type="component" value="Unassembled WGS sequence"/>
</dbReference>
<organism evidence="8 9">
    <name type="scientific">Halobellus rubicundus</name>
    <dbReference type="NCBI Taxonomy" id="2996466"/>
    <lineage>
        <taxon>Archaea</taxon>
        <taxon>Methanobacteriati</taxon>
        <taxon>Methanobacteriota</taxon>
        <taxon>Stenosarchaea group</taxon>
        <taxon>Halobacteria</taxon>
        <taxon>Halobacteriales</taxon>
        <taxon>Haloferacaceae</taxon>
        <taxon>Halobellus</taxon>
    </lineage>
</organism>
<dbReference type="EMBL" id="JBGNYA010000001">
    <property type="protein sequence ID" value="MFA1611621.1"/>
    <property type="molecule type" value="Genomic_DNA"/>
</dbReference>
<evidence type="ECO:0000313" key="8">
    <source>
        <dbReference type="EMBL" id="MFA1611621.1"/>
    </source>
</evidence>
<dbReference type="PRINTS" id="PR00723">
    <property type="entry name" value="SUBTILISIN"/>
</dbReference>
<reference evidence="8 9" key="1">
    <citation type="submission" date="2024-08" db="EMBL/GenBank/DDBJ databases">
        <title>Halobellus sp. MBLA0158 whole genome sequence.</title>
        <authorList>
            <person name="Hwang C.Y."/>
            <person name="Cho E.-S."/>
            <person name="Seo M.-J."/>
        </authorList>
    </citation>
    <scope>NUCLEOTIDE SEQUENCE [LARGE SCALE GENOMIC DNA]</scope>
    <source>
        <strain evidence="8 9">MBLA0158</strain>
    </source>
</reference>
<dbReference type="AlphaFoldDB" id="A0ABD5MHU6"/>
<keyword evidence="2" id="KW-0645">Protease</keyword>
<dbReference type="PROSITE" id="PS51892">
    <property type="entry name" value="SUBTILASE"/>
    <property type="match status" value="1"/>
</dbReference>
<comment type="caution">
    <text evidence="8">The sequence shown here is derived from an EMBL/GenBank/DDBJ whole genome shotgun (WGS) entry which is preliminary data.</text>
</comment>
<dbReference type="SUPFAM" id="SSF52743">
    <property type="entry name" value="Subtilisin-like"/>
    <property type="match status" value="1"/>
</dbReference>
<evidence type="ECO:0000256" key="3">
    <source>
        <dbReference type="ARBA" id="ARBA00022801"/>
    </source>
</evidence>
<feature type="region of interest" description="Disordered" evidence="6">
    <location>
        <begin position="361"/>
        <end position="380"/>
    </location>
</feature>
<accession>A0ABD5MHU6</accession>
<dbReference type="InterPro" id="IPR000209">
    <property type="entry name" value="Peptidase_S8/S53_dom"/>
</dbReference>
<evidence type="ECO:0000256" key="4">
    <source>
        <dbReference type="ARBA" id="ARBA00022825"/>
    </source>
</evidence>
<feature type="domain" description="Peptidase S8/S53" evidence="7">
    <location>
        <begin position="327"/>
        <end position="445"/>
    </location>
</feature>
<dbReference type="GO" id="GO:0008236">
    <property type="term" value="F:serine-type peptidase activity"/>
    <property type="evidence" value="ECO:0007669"/>
    <property type="project" value="UniProtKB-KW"/>
</dbReference>
<feature type="region of interest" description="Disordered" evidence="6">
    <location>
        <begin position="35"/>
        <end position="58"/>
    </location>
</feature>
<evidence type="ECO:0000256" key="6">
    <source>
        <dbReference type="SAM" id="MobiDB-lite"/>
    </source>
</evidence>
<keyword evidence="3" id="KW-0378">Hydrolase</keyword>
<dbReference type="InterPro" id="IPR036852">
    <property type="entry name" value="Peptidase_S8/S53_dom_sf"/>
</dbReference>
<evidence type="ECO:0000256" key="1">
    <source>
        <dbReference type="ARBA" id="ARBA00011073"/>
    </source>
</evidence>
<keyword evidence="9" id="KW-1185">Reference proteome</keyword>
<gene>
    <name evidence="8" type="ORF">OS889_11475</name>
</gene>
<comment type="caution">
    <text evidence="5">Lacks conserved residue(s) required for the propagation of feature annotation.</text>
</comment>
<dbReference type="GO" id="GO:0006508">
    <property type="term" value="P:proteolysis"/>
    <property type="evidence" value="ECO:0007669"/>
    <property type="project" value="UniProtKB-KW"/>
</dbReference>
<dbReference type="RefSeq" id="WP_372389953.1">
    <property type="nucleotide sequence ID" value="NZ_JBGNYA010000001.1"/>
</dbReference>
<dbReference type="Gene3D" id="3.40.50.200">
    <property type="entry name" value="Peptidase S8/S53 domain"/>
    <property type="match status" value="2"/>
</dbReference>
<evidence type="ECO:0000313" key="9">
    <source>
        <dbReference type="Proteomes" id="UP001570511"/>
    </source>
</evidence>
<dbReference type="PANTHER" id="PTHR43806:SF11">
    <property type="entry name" value="CEREVISIN-RELATED"/>
    <property type="match status" value="1"/>
</dbReference>
<dbReference type="InterPro" id="IPR006311">
    <property type="entry name" value="TAT_signal"/>
</dbReference>
<evidence type="ECO:0000256" key="2">
    <source>
        <dbReference type="ARBA" id="ARBA00022670"/>
    </source>
</evidence>
<dbReference type="Pfam" id="PF00082">
    <property type="entry name" value="Peptidase_S8"/>
    <property type="match status" value="1"/>
</dbReference>
<dbReference type="InterPro" id="IPR015500">
    <property type="entry name" value="Peptidase_S8_subtilisin-rel"/>
</dbReference>
<evidence type="ECO:0000256" key="5">
    <source>
        <dbReference type="PROSITE-ProRule" id="PRU01240"/>
    </source>
</evidence>
<dbReference type="InterPro" id="IPR050131">
    <property type="entry name" value="Peptidase_S8_subtilisin-like"/>
</dbReference>
<comment type="similarity">
    <text evidence="1 5">Belongs to the peptidase S8 family.</text>
</comment>
<keyword evidence="4" id="KW-0720">Serine protease</keyword>